<dbReference type="PROSITE" id="PS00041">
    <property type="entry name" value="HTH_ARAC_FAMILY_1"/>
    <property type="match status" value="1"/>
</dbReference>
<dbReference type="InterPro" id="IPR018062">
    <property type="entry name" value="HTH_AraC-typ_CS"/>
</dbReference>
<dbReference type="PROSITE" id="PS50110">
    <property type="entry name" value="RESPONSE_REGULATORY"/>
    <property type="match status" value="1"/>
</dbReference>
<evidence type="ECO:0000259" key="6">
    <source>
        <dbReference type="PROSITE" id="PS50110"/>
    </source>
</evidence>
<feature type="domain" description="Response regulatory" evidence="6">
    <location>
        <begin position="3"/>
        <end position="123"/>
    </location>
</feature>
<protein>
    <submittedName>
        <fullName evidence="7">Helix-turn-helix domain-containing protein</fullName>
    </submittedName>
</protein>
<feature type="domain" description="HTH araC/xylS-type" evidence="5">
    <location>
        <begin position="334"/>
        <end position="432"/>
    </location>
</feature>
<name>A0ABW2F914_9BACL</name>
<dbReference type="InterPro" id="IPR009057">
    <property type="entry name" value="Homeodomain-like_sf"/>
</dbReference>
<feature type="modified residue" description="4-aspartylphosphate" evidence="4">
    <location>
        <position position="58"/>
    </location>
</feature>
<dbReference type="Proteomes" id="UP001596378">
    <property type="component" value="Unassembled WGS sequence"/>
</dbReference>
<evidence type="ECO:0000259" key="5">
    <source>
        <dbReference type="PROSITE" id="PS01124"/>
    </source>
</evidence>
<dbReference type="Pfam" id="PF12833">
    <property type="entry name" value="HTH_18"/>
    <property type="match status" value="1"/>
</dbReference>
<dbReference type="SUPFAM" id="SSF46689">
    <property type="entry name" value="Homeodomain-like"/>
    <property type="match status" value="2"/>
</dbReference>
<keyword evidence="1" id="KW-0805">Transcription regulation</keyword>
<keyword evidence="2" id="KW-0238">DNA-binding</keyword>
<dbReference type="PRINTS" id="PR00032">
    <property type="entry name" value="HTHARAC"/>
</dbReference>
<dbReference type="Gene3D" id="1.10.10.60">
    <property type="entry name" value="Homeodomain-like"/>
    <property type="match status" value="2"/>
</dbReference>
<comment type="caution">
    <text evidence="7">The sequence shown here is derived from an EMBL/GenBank/DDBJ whole genome shotgun (WGS) entry which is preliminary data.</text>
</comment>
<reference evidence="8" key="1">
    <citation type="journal article" date="2019" name="Int. J. Syst. Evol. Microbiol.">
        <title>The Global Catalogue of Microorganisms (GCM) 10K type strain sequencing project: providing services to taxonomists for standard genome sequencing and annotation.</title>
        <authorList>
            <consortium name="The Broad Institute Genomics Platform"/>
            <consortium name="The Broad Institute Genome Sequencing Center for Infectious Disease"/>
            <person name="Wu L."/>
            <person name="Ma J."/>
        </authorList>
    </citation>
    <scope>NUCLEOTIDE SEQUENCE [LARGE SCALE GENOMIC DNA]</scope>
    <source>
        <strain evidence="8">KCTC 12907</strain>
    </source>
</reference>
<dbReference type="InterPro" id="IPR018060">
    <property type="entry name" value="HTH_AraC"/>
</dbReference>
<accession>A0ABW2F914</accession>
<evidence type="ECO:0000313" key="7">
    <source>
        <dbReference type="EMBL" id="MFC7149706.1"/>
    </source>
</evidence>
<dbReference type="InterPro" id="IPR011006">
    <property type="entry name" value="CheY-like_superfamily"/>
</dbReference>
<dbReference type="Gene3D" id="3.40.50.2300">
    <property type="match status" value="1"/>
</dbReference>
<organism evidence="7 8">
    <name type="scientific">Cohnella cellulosilytica</name>
    <dbReference type="NCBI Taxonomy" id="986710"/>
    <lineage>
        <taxon>Bacteria</taxon>
        <taxon>Bacillati</taxon>
        <taxon>Bacillota</taxon>
        <taxon>Bacilli</taxon>
        <taxon>Bacillales</taxon>
        <taxon>Paenibacillaceae</taxon>
        <taxon>Cohnella</taxon>
    </lineage>
</organism>
<dbReference type="SMART" id="SM00448">
    <property type="entry name" value="REC"/>
    <property type="match status" value="1"/>
</dbReference>
<evidence type="ECO:0000256" key="4">
    <source>
        <dbReference type="PROSITE-ProRule" id="PRU00169"/>
    </source>
</evidence>
<dbReference type="RefSeq" id="WP_378049105.1">
    <property type="nucleotide sequence ID" value="NZ_JBHMDN010000020.1"/>
</dbReference>
<dbReference type="SMART" id="SM00342">
    <property type="entry name" value="HTH_ARAC"/>
    <property type="match status" value="1"/>
</dbReference>
<dbReference type="PANTHER" id="PTHR43280:SF27">
    <property type="entry name" value="TRANSCRIPTIONAL REGULATOR MTLR"/>
    <property type="match status" value="1"/>
</dbReference>
<dbReference type="PANTHER" id="PTHR43280">
    <property type="entry name" value="ARAC-FAMILY TRANSCRIPTIONAL REGULATOR"/>
    <property type="match status" value="1"/>
</dbReference>
<dbReference type="InterPro" id="IPR020449">
    <property type="entry name" value="Tscrpt_reg_AraC-type_HTH"/>
</dbReference>
<dbReference type="SUPFAM" id="SSF52172">
    <property type="entry name" value="CheY-like"/>
    <property type="match status" value="1"/>
</dbReference>
<dbReference type="PROSITE" id="PS01124">
    <property type="entry name" value="HTH_ARAC_FAMILY_2"/>
    <property type="match status" value="1"/>
</dbReference>
<dbReference type="Pfam" id="PF00072">
    <property type="entry name" value="Response_reg"/>
    <property type="match status" value="1"/>
</dbReference>
<evidence type="ECO:0000256" key="1">
    <source>
        <dbReference type="ARBA" id="ARBA00023015"/>
    </source>
</evidence>
<evidence type="ECO:0000256" key="2">
    <source>
        <dbReference type="ARBA" id="ARBA00023125"/>
    </source>
</evidence>
<dbReference type="CDD" id="cd17536">
    <property type="entry name" value="REC_YesN-like"/>
    <property type="match status" value="1"/>
</dbReference>
<dbReference type="EMBL" id="JBHTAI010000008">
    <property type="protein sequence ID" value="MFC7149706.1"/>
    <property type="molecule type" value="Genomic_DNA"/>
</dbReference>
<evidence type="ECO:0000256" key="3">
    <source>
        <dbReference type="ARBA" id="ARBA00023163"/>
    </source>
</evidence>
<proteinExistence type="predicted"/>
<dbReference type="InterPro" id="IPR001789">
    <property type="entry name" value="Sig_transdc_resp-reg_receiver"/>
</dbReference>
<evidence type="ECO:0000313" key="8">
    <source>
        <dbReference type="Proteomes" id="UP001596378"/>
    </source>
</evidence>
<keyword evidence="4" id="KW-0597">Phosphoprotein</keyword>
<sequence length="435" mass="48735">MYTLLIIDDEPIIADGLYEEFKHYRDERGLAMDIYRVYSGKEALRMLAERKVDIVVSDIRMPGVDGLELLRRVRMSWPACRVIFLTGYREFEYAHEAIAHGVARYILKTEGYAKVIEAVEEMKREIERGLQADALAAEAEQKLQLAEALQRRLYLTDVLHGLAPTNGEELDRFGAQGATLRADKPVWLAAGRFDQPGFHDRFPTYETRKSAMETALLLGERYLSPRADCAGIIAESGTLVWLLQPPVGEAVFADDFGPFLRGMLETLQNACRQSLNATLSCAASAEPSGLSGLPGNYANLCGILKYKDGLSANEELLHMGRNGARDRSTEETIATVKAYAERHLHEDISLVKLADLVDLNPTYLSRFFKQHTGLTLSDFIQEMRLERAKQLLADPSVRVQDIAVALGYGSASNFGRSFKKLMGQTPQEYREEAFK</sequence>
<gene>
    <name evidence="7" type="ORF">ACFQMJ_14370</name>
</gene>
<keyword evidence="3" id="KW-0804">Transcription</keyword>
<keyword evidence="8" id="KW-1185">Reference proteome</keyword>